<evidence type="ECO:0000313" key="2">
    <source>
        <dbReference type="Proteomes" id="UP000603227"/>
    </source>
</evidence>
<evidence type="ECO:0000313" key="1">
    <source>
        <dbReference type="EMBL" id="GHE42294.1"/>
    </source>
</evidence>
<dbReference type="EMBL" id="BNAT01000025">
    <property type="protein sequence ID" value="GHE42294.1"/>
    <property type="molecule type" value="Genomic_DNA"/>
</dbReference>
<reference evidence="1" key="2">
    <citation type="submission" date="2020-09" db="EMBL/GenBank/DDBJ databases">
        <authorList>
            <person name="Sun Q."/>
            <person name="Zhou Y."/>
        </authorList>
    </citation>
    <scope>NUCLEOTIDE SEQUENCE</scope>
    <source>
        <strain evidence="1">CGMCC 4.7403</strain>
    </source>
</reference>
<sequence length="120" mass="13000">MMRAELAELVEIRGALTKLRGALDALRLVQGDSPYVRRLANDLDRFQLDLEDDAESQGSLASMAASVATMTSMAVANIGRDAARDVARDAARDVVLIKEASDHDAPWHDADDEGIGGHRR</sequence>
<dbReference type="RefSeq" id="WP_189785740.1">
    <property type="nucleotide sequence ID" value="NZ_BNAT01000025.1"/>
</dbReference>
<name>A0A919DG43_9ACTN</name>
<keyword evidence="2" id="KW-1185">Reference proteome</keyword>
<proteinExistence type="predicted"/>
<comment type="caution">
    <text evidence="1">The sequence shown here is derived from an EMBL/GenBank/DDBJ whole genome shotgun (WGS) entry which is preliminary data.</text>
</comment>
<organism evidence="1 2">
    <name type="scientific">Streptomyces capitiformicae</name>
    <dbReference type="NCBI Taxonomy" id="2014920"/>
    <lineage>
        <taxon>Bacteria</taxon>
        <taxon>Bacillati</taxon>
        <taxon>Actinomycetota</taxon>
        <taxon>Actinomycetes</taxon>
        <taxon>Kitasatosporales</taxon>
        <taxon>Streptomycetaceae</taxon>
        <taxon>Streptomyces</taxon>
    </lineage>
</organism>
<dbReference type="AlphaFoldDB" id="A0A919DG43"/>
<accession>A0A919DG43</accession>
<gene>
    <name evidence="1" type="ORF">GCM10017771_61910</name>
</gene>
<reference evidence="1" key="1">
    <citation type="journal article" date="2014" name="Int. J. Syst. Evol. Microbiol.">
        <title>Complete genome sequence of Corynebacterium casei LMG S-19264T (=DSM 44701T), isolated from a smear-ripened cheese.</title>
        <authorList>
            <consortium name="US DOE Joint Genome Institute (JGI-PGF)"/>
            <person name="Walter F."/>
            <person name="Albersmeier A."/>
            <person name="Kalinowski J."/>
            <person name="Ruckert C."/>
        </authorList>
    </citation>
    <scope>NUCLEOTIDE SEQUENCE</scope>
    <source>
        <strain evidence="1">CGMCC 4.7403</strain>
    </source>
</reference>
<dbReference type="Proteomes" id="UP000603227">
    <property type="component" value="Unassembled WGS sequence"/>
</dbReference>
<protein>
    <submittedName>
        <fullName evidence="1">Uncharacterized protein</fullName>
    </submittedName>
</protein>